<accession>A0ABR6W2I2</accession>
<sequence>MPRMLYVVWLITALSCQTKPKQEASTGGSPPEDSAAMLAKRPGPDAPRSAADRLVRALYFEHSKKANPLLETKDRALVDQFFVKSTADLIWRNMSVSPEKIHQMKNNPLFNAPTSAIKKMWVEPGAVAGTRAVVYVTFEHNAKPEEIRIDMQQVAGRWRIMDMLYPNGSRLTQLLEKES</sequence>
<proteinExistence type="predicted"/>
<organism evidence="2 3">
    <name type="scientific">Spirosoma utsteinense</name>
    <dbReference type="NCBI Taxonomy" id="2585773"/>
    <lineage>
        <taxon>Bacteria</taxon>
        <taxon>Pseudomonadati</taxon>
        <taxon>Bacteroidota</taxon>
        <taxon>Cytophagia</taxon>
        <taxon>Cytophagales</taxon>
        <taxon>Cytophagaceae</taxon>
        <taxon>Spirosoma</taxon>
    </lineage>
</organism>
<dbReference type="InterPro" id="IPR022272">
    <property type="entry name" value="Lipocalin_CS"/>
</dbReference>
<evidence type="ECO:0008006" key="4">
    <source>
        <dbReference type="Google" id="ProtNLM"/>
    </source>
</evidence>
<gene>
    <name evidence="2" type="ORF">FH603_1286</name>
</gene>
<keyword evidence="3" id="KW-1185">Reference proteome</keyword>
<protein>
    <recommendedName>
        <fullName evidence="4">DUF3828 domain-containing protein</fullName>
    </recommendedName>
</protein>
<dbReference type="RefSeq" id="WP_186736615.1">
    <property type="nucleotide sequence ID" value="NZ_VFIA01000006.1"/>
</dbReference>
<dbReference type="PROSITE" id="PS51257">
    <property type="entry name" value="PROKAR_LIPOPROTEIN"/>
    <property type="match status" value="1"/>
</dbReference>
<name>A0ABR6W2I2_9BACT</name>
<comment type="caution">
    <text evidence="2">The sequence shown here is derived from an EMBL/GenBank/DDBJ whole genome shotgun (WGS) entry which is preliminary data.</text>
</comment>
<dbReference type="PROSITE" id="PS00213">
    <property type="entry name" value="LIPOCALIN"/>
    <property type="match status" value="1"/>
</dbReference>
<dbReference type="EMBL" id="VFIA01000006">
    <property type="protein sequence ID" value="MBC3790794.1"/>
    <property type="molecule type" value="Genomic_DNA"/>
</dbReference>
<evidence type="ECO:0000313" key="2">
    <source>
        <dbReference type="EMBL" id="MBC3790794.1"/>
    </source>
</evidence>
<evidence type="ECO:0000313" key="3">
    <source>
        <dbReference type="Proteomes" id="UP000700732"/>
    </source>
</evidence>
<dbReference type="Proteomes" id="UP000700732">
    <property type="component" value="Unassembled WGS sequence"/>
</dbReference>
<evidence type="ECO:0000256" key="1">
    <source>
        <dbReference type="SAM" id="MobiDB-lite"/>
    </source>
</evidence>
<feature type="region of interest" description="Disordered" evidence="1">
    <location>
        <begin position="20"/>
        <end position="48"/>
    </location>
</feature>
<reference evidence="2 3" key="1">
    <citation type="submission" date="2019-06" db="EMBL/GenBank/DDBJ databases">
        <title>Spirosoma utsteinense sp. nov. isolated from Antarctic ice-free soils.</title>
        <authorList>
            <person name="Tahon G."/>
        </authorList>
    </citation>
    <scope>NUCLEOTIDE SEQUENCE [LARGE SCALE GENOMIC DNA]</scope>
    <source>
        <strain evidence="2 3">LMG 31447</strain>
    </source>
</reference>